<dbReference type="AlphaFoldDB" id="A0A7J6WEC8"/>
<dbReference type="Proteomes" id="UP000554482">
    <property type="component" value="Unassembled WGS sequence"/>
</dbReference>
<dbReference type="GO" id="GO:0071949">
    <property type="term" value="F:FAD binding"/>
    <property type="evidence" value="ECO:0007669"/>
    <property type="project" value="InterPro"/>
</dbReference>
<keyword evidence="5" id="KW-1185">Reference proteome</keyword>
<feature type="non-terminal residue" evidence="4">
    <location>
        <position position="1"/>
    </location>
</feature>
<evidence type="ECO:0000259" key="3">
    <source>
        <dbReference type="Pfam" id="PF01756"/>
    </source>
</evidence>
<feature type="domain" description="Acyl-CoA oxidase C-terminal" evidence="3">
    <location>
        <begin position="1"/>
        <end position="72"/>
    </location>
</feature>
<dbReference type="PANTHER" id="PTHR10909:SF250">
    <property type="entry name" value="PEROXISOMAL ACYL-COENZYME A OXIDASE 1"/>
    <property type="match status" value="1"/>
</dbReference>
<dbReference type="PANTHER" id="PTHR10909">
    <property type="entry name" value="ELECTRON TRANSPORT OXIDOREDUCTASE"/>
    <property type="match status" value="1"/>
</dbReference>
<dbReference type="GO" id="GO:0033540">
    <property type="term" value="P:fatty acid beta-oxidation using acyl-CoA oxidase"/>
    <property type="evidence" value="ECO:0007669"/>
    <property type="project" value="TreeGrafter"/>
</dbReference>
<dbReference type="Gene3D" id="1.20.140.10">
    <property type="entry name" value="Butyryl-CoA Dehydrogenase, subunit A, domain 3"/>
    <property type="match status" value="1"/>
</dbReference>
<dbReference type="Pfam" id="PF01756">
    <property type="entry name" value="ACOX"/>
    <property type="match status" value="1"/>
</dbReference>
<dbReference type="GO" id="GO:0005777">
    <property type="term" value="C:peroxisome"/>
    <property type="evidence" value="ECO:0007669"/>
    <property type="project" value="InterPro"/>
</dbReference>
<dbReference type="InterPro" id="IPR036250">
    <property type="entry name" value="AcylCo_DH-like_C"/>
</dbReference>
<evidence type="ECO:0000313" key="4">
    <source>
        <dbReference type="EMBL" id="KAF5195796.1"/>
    </source>
</evidence>
<gene>
    <name evidence="4" type="ORF">FRX31_014617</name>
</gene>
<proteinExistence type="inferred from homology"/>
<dbReference type="InterPro" id="IPR012258">
    <property type="entry name" value="Acyl-CoA_oxidase"/>
</dbReference>
<sequence>EAAVAHCQLIVVSKFIEKLQQDIAGKGVKEQLQLLCGIYALSLIHKHQGDFLSTGSITAKQASLVNDQLRSYNAQSAELIAMKEIIAGETWLHLARYHVKRIHV</sequence>
<comment type="similarity">
    <text evidence="1">Belongs to the acyl-CoA oxidase family.</text>
</comment>
<keyword evidence="2" id="KW-0560">Oxidoreductase</keyword>
<dbReference type="GO" id="GO:0003997">
    <property type="term" value="F:acyl-CoA oxidase activity"/>
    <property type="evidence" value="ECO:0007669"/>
    <property type="project" value="InterPro"/>
</dbReference>
<accession>A0A7J6WEC8</accession>
<protein>
    <submittedName>
        <fullName evidence="4">Acyl-coenzyme a oxidase</fullName>
    </submittedName>
</protein>
<evidence type="ECO:0000256" key="1">
    <source>
        <dbReference type="ARBA" id="ARBA00006288"/>
    </source>
</evidence>
<dbReference type="GO" id="GO:0005504">
    <property type="term" value="F:fatty acid binding"/>
    <property type="evidence" value="ECO:0007669"/>
    <property type="project" value="TreeGrafter"/>
</dbReference>
<dbReference type="InterPro" id="IPR002655">
    <property type="entry name" value="Acyl-CoA_oxidase_C"/>
</dbReference>
<dbReference type="GO" id="GO:0001676">
    <property type="term" value="P:long-chain fatty acid metabolic process"/>
    <property type="evidence" value="ECO:0007669"/>
    <property type="project" value="TreeGrafter"/>
</dbReference>
<evidence type="ECO:0000313" key="5">
    <source>
        <dbReference type="Proteomes" id="UP000554482"/>
    </source>
</evidence>
<name>A0A7J6WEC8_THATH</name>
<dbReference type="EMBL" id="JABWDY010016824">
    <property type="protein sequence ID" value="KAF5195796.1"/>
    <property type="molecule type" value="Genomic_DNA"/>
</dbReference>
<evidence type="ECO:0000256" key="2">
    <source>
        <dbReference type="ARBA" id="ARBA00023002"/>
    </source>
</evidence>
<dbReference type="SUPFAM" id="SSF47203">
    <property type="entry name" value="Acyl-CoA dehydrogenase C-terminal domain-like"/>
    <property type="match status" value="1"/>
</dbReference>
<dbReference type="OrthoDB" id="538336at2759"/>
<dbReference type="GO" id="GO:0055088">
    <property type="term" value="P:lipid homeostasis"/>
    <property type="evidence" value="ECO:0007669"/>
    <property type="project" value="TreeGrafter"/>
</dbReference>
<reference evidence="4 5" key="1">
    <citation type="submission" date="2020-06" db="EMBL/GenBank/DDBJ databases">
        <title>Transcriptomic and genomic resources for Thalictrum thalictroides and T. hernandezii: Facilitating candidate gene discovery in an emerging model plant lineage.</title>
        <authorList>
            <person name="Arias T."/>
            <person name="Riano-Pachon D.M."/>
            <person name="Di Stilio V.S."/>
        </authorList>
    </citation>
    <scope>NUCLEOTIDE SEQUENCE [LARGE SCALE GENOMIC DNA]</scope>
    <source>
        <strain evidence="5">cv. WT478/WT964</strain>
        <tissue evidence="4">Leaves</tissue>
    </source>
</reference>
<comment type="caution">
    <text evidence="4">The sequence shown here is derived from an EMBL/GenBank/DDBJ whole genome shotgun (WGS) entry which is preliminary data.</text>
</comment>
<organism evidence="4 5">
    <name type="scientific">Thalictrum thalictroides</name>
    <name type="common">Rue-anemone</name>
    <name type="synonym">Anemone thalictroides</name>
    <dbReference type="NCBI Taxonomy" id="46969"/>
    <lineage>
        <taxon>Eukaryota</taxon>
        <taxon>Viridiplantae</taxon>
        <taxon>Streptophyta</taxon>
        <taxon>Embryophyta</taxon>
        <taxon>Tracheophyta</taxon>
        <taxon>Spermatophyta</taxon>
        <taxon>Magnoliopsida</taxon>
        <taxon>Ranunculales</taxon>
        <taxon>Ranunculaceae</taxon>
        <taxon>Thalictroideae</taxon>
        <taxon>Thalictrum</taxon>
    </lineage>
</organism>